<keyword evidence="1" id="KW-0732">Signal</keyword>
<feature type="signal peptide" evidence="1">
    <location>
        <begin position="1"/>
        <end position="27"/>
    </location>
</feature>
<keyword evidence="3" id="KW-1185">Reference proteome</keyword>
<dbReference type="AlphaFoldDB" id="A0A4Q1JZN5"/>
<dbReference type="Proteomes" id="UP000289784">
    <property type="component" value="Unassembled WGS sequence"/>
</dbReference>
<evidence type="ECO:0000256" key="1">
    <source>
        <dbReference type="SAM" id="SignalP"/>
    </source>
</evidence>
<proteinExistence type="predicted"/>
<evidence type="ECO:0000313" key="3">
    <source>
        <dbReference type="Proteomes" id="UP000289784"/>
    </source>
</evidence>
<gene>
    <name evidence="2" type="ORF">EPA99_02000</name>
</gene>
<name>A0A4Q1JZN5_9GAMM</name>
<dbReference type="OrthoDB" id="6007799at2"/>
<sequence>MKSKLSRLCTPLAATALSLTLAAPAMALEPFNAAYQASAMGMTGDGQMSLSKQDGGQWQYKLTIRNQLVDLSQSTVFDEQGGRLRPLSSDDSSRMLVKQKTVKTNFDWAKKQATWSGDVKPDRAGPVPLQAGDMDALLVNLAIARDVKDGKPLNYRMVEGGKVRPMTYKVLGKEEVTVNGKALQATKVSRVDGKKEMVVWVVPNMPVPVRMLQRENGADSIDLRIKSVN</sequence>
<protein>
    <submittedName>
        <fullName evidence="2">DUF3108 domain-containing protein</fullName>
    </submittedName>
</protein>
<reference evidence="2 3" key="1">
    <citation type="submission" date="2019-01" db="EMBL/GenBank/DDBJ databases">
        <title>Pseudoxanthomonas composti sp. nov., isolated from compost.</title>
        <authorList>
            <person name="Yang G."/>
        </authorList>
    </citation>
    <scope>NUCLEOTIDE SEQUENCE [LARGE SCALE GENOMIC DNA]</scope>
    <source>
        <strain evidence="2 3">GSS15</strain>
    </source>
</reference>
<dbReference type="RefSeq" id="WP_129469508.1">
    <property type="nucleotide sequence ID" value="NZ_SAWZ01000001.1"/>
</dbReference>
<evidence type="ECO:0000313" key="2">
    <source>
        <dbReference type="EMBL" id="RXR08617.1"/>
    </source>
</evidence>
<dbReference type="Pfam" id="PF11306">
    <property type="entry name" value="DUF3108"/>
    <property type="match status" value="1"/>
</dbReference>
<accession>A0A4Q1JZN5</accession>
<organism evidence="2 3">
    <name type="scientific">Pseudoxanthomonas composti</name>
    <dbReference type="NCBI Taxonomy" id="2137479"/>
    <lineage>
        <taxon>Bacteria</taxon>
        <taxon>Pseudomonadati</taxon>
        <taxon>Pseudomonadota</taxon>
        <taxon>Gammaproteobacteria</taxon>
        <taxon>Lysobacterales</taxon>
        <taxon>Lysobacteraceae</taxon>
        <taxon>Pseudoxanthomonas</taxon>
    </lineage>
</organism>
<dbReference type="EMBL" id="SAWZ01000001">
    <property type="protein sequence ID" value="RXR08617.1"/>
    <property type="molecule type" value="Genomic_DNA"/>
</dbReference>
<dbReference type="InterPro" id="IPR021457">
    <property type="entry name" value="DUF3108"/>
</dbReference>
<feature type="chain" id="PRO_5020650661" evidence="1">
    <location>
        <begin position="28"/>
        <end position="229"/>
    </location>
</feature>
<comment type="caution">
    <text evidence="2">The sequence shown here is derived from an EMBL/GenBank/DDBJ whole genome shotgun (WGS) entry which is preliminary data.</text>
</comment>